<dbReference type="EMBL" id="CCKQ01002298">
    <property type="protein sequence ID" value="CDW73389.1"/>
    <property type="molecule type" value="Genomic_DNA"/>
</dbReference>
<feature type="compositionally biased region" description="Polar residues" evidence="1">
    <location>
        <begin position="107"/>
        <end position="116"/>
    </location>
</feature>
<reference evidence="2 3" key="1">
    <citation type="submission" date="2014-06" db="EMBL/GenBank/DDBJ databases">
        <authorList>
            <person name="Swart Estienne"/>
        </authorList>
    </citation>
    <scope>NUCLEOTIDE SEQUENCE [LARGE SCALE GENOMIC DNA]</scope>
    <source>
        <strain evidence="2 3">130c</strain>
    </source>
</reference>
<keyword evidence="3" id="KW-1185">Reference proteome</keyword>
<sequence length="549" mass="62240">MNIVGHNPAPLNQTQRGFNQKNEQQELNKQSFLYQIDQAVKNGQDNLNGSINAGQNRRGGLEQSGLQQLQSGSSNRLKLQKSFLDGSKVNNKVAKDLMNAQPKFSIQQIQNQQNDVSRAGQDQQQQQQLFNHRQTLLDNKALKSLSQSFQKEQNAGDDETRSMKSEFDYTSKRKFVEMVKPGRGTLRLGTNVDGKIMEKDMDRMSNYSRRTGYSMRSNGIKKPNGRLNRTIDAMQNDAIEEQMNEDGLDDLEEIGGNDGSNMKDSCNQCNSALTSEEFTLNQRFLEQAQANGLDTSVFPLCLKCHFDQIVKRGNQSGADMTNHHNLLRQAQVQNNQSPGKNPYFIDKTAKKQFYPHIHQVSDEFKDLGTLHYERRNVDYFPQDDFTGKKKLDLSTPQAQASRKWKQNLGEKLASKYNEDDNIIKMQRIEKAREREQLKAFVGMKLQNENQKLLEMSKQLSGVVPTRAQSNNNRGVYKIGSGFSQAGQSIAASNASKFPSTTSREAYNEEIYDKTKILDRTNFKRSNVFGAYVNAMFNGGVFVNPAQDQC</sequence>
<protein>
    <submittedName>
        <fullName evidence="2">Uncharacterized protein</fullName>
    </submittedName>
</protein>
<name>A0A077ZUY4_STYLE</name>
<feature type="region of interest" description="Disordered" evidence="1">
    <location>
        <begin position="107"/>
        <end position="127"/>
    </location>
</feature>
<evidence type="ECO:0000313" key="3">
    <source>
        <dbReference type="Proteomes" id="UP000039865"/>
    </source>
</evidence>
<proteinExistence type="predicted"/>
<feature type="compositionally biased region" description="Polar residues" evidence="1">
    <location>
        <begin position="45"/>
        <end position="55"/>
    </location>
</feature>
<evidence type="ECO:0000313" key="2">
    <source>
        <dbReference type="EMBL" id="CDW73389.1"/>
    </source>
</evidence>
<feature type="region of interest" description="Disordered" evidence="1">
    <location>
        <begin position="45"/>
        <end position="74"/>
    </location>
</feature>
<accession>A0A077ZUY4</accession>
<evidence type="ECO:0000256" key="1">
    <source>
        <dbReference type="SAM" id="MobiDB-lite"/>
    </source>
</evidence>
<organism evidence="2 3">
    <name type="scientific">Stylonychia lemnae</name>
    <name type="common">Ciliate</name>
    <dbReference type="NCBI Taxonomy" id="5949"/>
    <lineage>
        <taxon>Eukaryota</taxon>
        <taxon>Sar</taxon>
        <taxon>Alveolata</taxon>
        <taxon>Ciliophora</taxon>
        <taxon>Intramacronucleata</taxon>
        <taxon>Spirotrichea</taxon>
        <taxon>Stichotrichia</taxon>
        <taxon>Sporadotrichida</taxon>
        <taxon>Oxytrichidae</taxon>
        <taxon>Stylonychinae</taxon>
        <taxon>Stylonychia</taxon>
    </lineage>
</organism>
<dbReference type="AlphaFoldDB" id="A0A077ZUY4"/>
<feature type="compositionally biased region" description="Low complexity" evidence="1">
    <location>
        <begin position="61"/>
        <end position="74"/>
    </location>
</feature>
<gene>
    <name evidence="2" type="primary">Contig7532.g8041</name>
    <name evidence="2" type="ORF">STYLEM_2365</name>
</gene>
<dbReference type="Proteomes" id="UP000039865">
    <property type="component" value="Unassembled WGS sequence"/>
</dbReference>
<dbReference type="InParanoid" id="A0A077ZUY4"/>